<keyword evidence="7" id="KW-1185">Reference proteome</keyword>
<dbReference type="PROSITE" id="PS00041">
    <property type="entry name" value="HTH_ARAC_FAMILY_1"/>
    <property type="match status" value="1"/>
</dbReference>
<dbReference type="EMBL" id="QAYG01000012">
    <property type="protein sequence ID" value="PTW55700.1"/>
    <property type="molecule type" value="Genomic_DNA"/>
</dbReference>
<dbReference type="Pfam" id="PF12852">
    <property type="entry name" value="Cupin_6"/>
    <property type="match status" value="1"/>
</dbReference>
<evidence type="ECO:0000313" key="6">
    <source>
        <dbReference type="EMBL" id="PTW55700.1"/>
    </source>
</evidence>
<evidence type="ECO:0000313" key="7">
    <source>
        <dbReference type="Proteomes" id="UP000244081"/>
    </source>
</evidence>
<comment type="caution">
    <text evidence="6">The sequence shown here is derived from an EMBL/GenBank/DDBJ whole genome shotgun (WGS) entry which is preliminary data.</text>
</comment>
<dbReference type="InterPro" id="IPR009057">
    <property type="entry name" value="Homeodomain-like_sf"/>
</dbReference>
<dbReference type="Proteomes" id="UP000244081">
    <property type="component" value="Unassembled WGS sequence"/>
</dbReference>
<dbReference type="InterPro" id="IPR018060">
    <property type="entry name" value="HTH_AraC"/>
</dbReference>
<keyword evidence="2" id="KW-0238">DNA-binding</keyword>
<dbReference type="InterPro" id="IPR032783">
    <property type="entry name" value="AraC_lig"/>
</dbReference>
<dbReference type="InterPro" id="IPR020449">
    <property type="entry name" value="Tscrpt_reg_AraC-type_HTH"/>
</dbReference>
<dbReference type="SMART" id="SM00342">
    <property type="entry name" value="HTH_ARAC"/>
    <property type="match status" value="1"/>
</dbReference>
<proteinExistence type="predicted"/>
<gene>
    <name evidence="6" type="ORF">C8N35_11223</name>
</gene>
<name>A0A2T5UW22_9HYPH</name>
<dbReference type="GO" id="GO:0043565">
    <property type="term" value="F:sequence-specific DNA binding"/>
    <property type="evidence" value="ECO:0007669"/>
    <property type="project" value="InterPro"/>
</dbReference>
<accession>A0A2T5UW22</accession>
<dbReference type="PANTHER" id="PTHR46796">
    <property type="entry name" value="HTH-TYPE TRANSCRIPTIONAL ACTIVATOR RHAS-RELATED"/>
    <property type="match status" value="1"/>
</dbReference>
<keyword evidence="3" id="KW-0804">Transcription</keyword>
<dbReference type="InterPro" id="IPR018062">
    <property type="entry name" value="HTH_AraC-typ_CS"/>
</dbReference>
<dbReference type="PROSITE" id="PS01124">
    <property type="entry name" value="HTH_ARAC_FAMILY_2"/>
    <property type="match status" value="1"/>
</dbReference>
<evidence type="ECO:0000259" key="5">
    <source>
        <dbReference type="PROSITE" id="PS01124"/>
    </source>
</evidence>
<evidence type="ECO:0000256" key="3">
    <source>
        <dbReference type="ARBA" id="ARBA00023163"/>
    </source>
</evidence>
<dbReference type="GO" id="GO:0003700">
    <property type="term" value="F:DNA-binding transcription factor activity"/>
    <property type="evidence" value="ECO:0007669"/>
    <property type="project" value="InterPro"/>
</dbReference>
<dbReference type="SUPFAM" id="SSF46689">
    <property type="entry name" value="Homeodomain-like"/>
    <property type="match status" value="2"/>
</dbReference>
<dbReference type="Gene3D" id="1.10.10.60">
    <property type="entry name" value="Homeodomain-like"/>
    <property type="match status" value="2"/>
</dbReference>
<feature type="region of interest" description="Disordered" evidence="4">
    <location>
        <begin position="306"/>
        <end position="327"/>
    </location>
</feature>
<dbReference type="PANTHER" id="PTHR46796:SF7">
    <property type="entry name" value="ARAC FAMILY TRANSCRIPTIONAL REGULATOR"/>
    <property type="match status" value="1"/>
</dbReference>
<feature type="domain" description="HTH araC/xylS-type" evidence="5">
    <location>
        <begin position="216"/>
        <end position="314"/>
    </location>
</feature>
<evidence type="ECO:0000256" key="1">
    <source>
        <dbReference type="ARBA" id="ARBA00023015"/>
    </source>
</evidence>
<dbReference type="Pfam" id="PF12833">
    <property type="entry name" value="HTH_18"/>
    <property type="match status" value="1"/>
</dbReference>
<organism evidence="6 7">
    <name type="scientific">Breoghania corrubedonensis</name>
    <dbReference type="NCBI Taxonomy" id="665038"/>
    <lineage>
        <taxon>Bacteria</taxon>
        <taxon>Pseudomonadati</taxon>
        <taxon>Pseudomonadota</taxon>
        <taxon>Alphaproteobacteria</taxon>
        <taxon>Hyphomicrobiales</taxon>
        <taxon>Stappiaceae</taxon>
        <taxon>Breoghania</taxon>
    </lineage>
</organism>
<protein>
    <submittedName>
        <fullName evidence="6">AraC family transcriptional regulator</fullName>
    </submittedName>
</protein>
<dbReference type="AlphaFoldDB" id="A0A2T5UW22"/>
<dbReference type="PRINTS" id="PR00032">
    <property type="entry name" value="HTHARAC"/>
</dbReference>
<keyword evidence="1" id="KW-0805">Transcription regulation</keyword>
<sequence length="327" mass="34964">MNDARESLKLSRSSSSPLDPLSNVLDVLGARVTRQTRIEAAGQWALSFPGIDRLKFVALLRGESWLLIPGHAPQPMQAGDVCLIGRTEYAVASDPALTPIDGRSLYDGPGRDVARINGDETIGIGGTVSFSGANADFLLGMLPDCMIVPRRSSTSGAIATVLTLMSNEIERDTIGHEIVSARLADVLLVEAIRAYVSHVGPTEMGWLGALLDPRIGRALRALHGDVAHPWTVAELAGVAGMSRAAFAAEFTHRIGLPPLSYLRSWRLTIARTALMHGDATVADIANTVGYRSQSAFSQAFRRTFGTSPKDDAGSKTGVTSSWQFEAR</sequence>
<reference evidence="6 7" key="1">
    <citation type="submission" date="2018-04" db="EMBL/GenBank/DDBJ databases">
        <title>Genomic Encyclopedia of Archaeal and Bacterial Type Strains, Phase II (KMG-II): from individual species to whole genera.</title>
        <authorList>
            <person name="Goeker M."/>
        </authorList>
    </citation>
    <scope>NUCLEOTIDE SEQUENCE [LARGE SCALE GENOMIC DNA]</scope>
    <source>
        <strain evidence="6 7">DSM 23382</strain>
    </source>
</reference>
<evidence type="ECO:0000256" key="4">
    <source>
        <dbReference type="SAM" id="MobiDB-lite"/>
    </source>
</evidence>
<dbReference type="InterPro" id="IPR050204">
    <property type="entry name" value="AraC_XylS_family_regulators"/>
</dbReference>
<feature type="compositionally biased region" description="Polar residues" evidence="4">
    <location>
        <begin position="316"/>
        <end position="327"/>
    </location>
</feature>
<evidence type="ECO:0000256" key="2">
    <source>
        <dbReference type="ARBA" id="ARBA00023125"/>
    </source>
</evidence>